<sequence length="493" mass="53978">MAISRAAADEDKFRKMIAPTVRSSCALLPRETTMSPAGADDDPSKYLGRRVEVHWANDDPPTWYPGVVARYDPRRKDARYRVDYDDGADEWVDFPEPTVRFLDPEPAPEPAATSPAKRKMTVGVKRAAPSTAASPRADPMIGDDISVPIVASAKKGTCKGGADAAGAKKRRPAAASGKKRAKAKANDDGDAAVVDSKCDESLWTRAARATTASPDGALMPSTLKVLETFAGAGGLHMHGDATHGPSGVAVALESVAAIDIVKDACDTYSHNFPGVNVMHIGISRCLATARRLQRLKTRDCDARCDGESCASAPHEPVGELEDVNDDITRVLDFRITDDATHMREEDVRRIKGNKKGSSTKDKQMLDEVTALEVTGKKPLPWIEWLVENHRGDTWWERDSSEGRLEHGARVYMRADEHPEVYEEFAEFDEGSDFEECEYAPFGPHKFPLPGDVHVVTGGPPCQGWSGFNHTRSTSDQLAELMEHPENRLICRFM</sequence>
<reference evidence="2 3" key="1">
    <citation type="journal article" date="2009" name="Science">
        <title>Green evolution and dynamic adaptations revealed by genomes of the marine picoeukaryotes Micromonas.</title>
        <authorList>
            <person name="Worden A.Z."/>
            <person name="Lee J.H."/>
            <person name="Mock T."/>
            <person name="Rouze P."/>
            <person name="Simmons M.P."/>
            <person name="Aerts A.L."/>
            <person name="Allen A.E."/>
            <person name="Cuvelier M.L."/>
            <person name="Derelle E."/>
            <person name="Everett M.V."/>
            <person name="Foulon E."/>
            <person name="Grimwood J."/>
            <person name="Gundlach H."/>
            <person name="Henrissat B."/>
            <person name="Napoli C."/>
            <person name="McDonald S.M."/>
            <person name="Parker M.S."/>
            <person name="Rombauts S."/>
            <person name="Salamov A."/>
            <person name="Von Dassow P."/>
            <person name="Badger J.H."/>
            <person name="Coutinho P.M."/>
            <person name="Demir E."/>
            <person name="Dubchak I."/>
            <person name="Gentemann C."/>
            <person name="Eikrem W."/>
            <person name="Gready J.E."/>
            <person name="John U."/>
            <person name="Lanier W."/>
            <person name="Lindquist E.A."/>
            <person name="Lucas S."/>
            <person name="Mayer K.F."/>
            <person name="Moreau H."/>
            <person name="Not F."/>
            <person name="Otillar R."/>
            <person name="Panaud O."/>
            <person name="Pangilinan J."/>
            <person name="Paulsen I."/>
            <person name="Piegu B."/>
            <person name="Poliakov A."/>
            <person name="Robbens S."/>
            <person name="Schmutz J."/>
            <person name="Toulza E."/>
            <person name="Wyss T."/>
            <person name="Zelensky A."/>
            <person name="Zhou K."/>
            <person name="Armbrust E.V."/>
            <person name="Bhattacharya D."/>
            <person name="Goodenough U.W."/>
            <person name="Van de Peer Y."/>
            <person name="Grigoriev I.V."/>
        </authorList>
    </citation>
    <scope>NUCLEOTIDE SEQUENCE [LARGE SCALE GENOMIC DNA]</scope>
    <source>
        <strain evidence="2 3">CCMP1545</strain>
    </source>
</reference>
<dbReference type="SUPFAM" id="SSF53335">
    <property type="entry name" value="S-adenosyl-L-methionine-dependent methyltransferases"/>
    <property type="match status" value="1"/>
</dbReference>
<feature type="region of interest" description="Disordered" evidence="1">
    <location>
        <begin position="156"/>
        <end position="187"/>
    </location>
</feature>
<keyword evidence="3" id="KW-1185">Reference proteome</keyword>
<dbReference type="GO" id="GO:0044027">
    <property type="term" value="P:negative regulation of gene expression via chromosomal CpG island methylation"/>
    <property type="evidence" value="ECO:0007669"/>
    <property type="project" value="TreeGrafter"/>
</dbReference>
<organism evidence="3">
    <name type="scientific">Micromonas pusilla (strain CCMP1545)</name>
    <name type="common">Picoplanktonic green alga</name>
    <dbReference type="NCBI Taxonomy" id="564608"/>
    <lineage>
        <taxon>Eukaryota</taxon>
        <taxon>Viridiplantae</taxon>
        <taxon>Chlorophyta</taxon>
        <taxon>Mamiellophyceae</taxon>
        <taxon>Mamiellales</taxon>
        <taxon>Mamiellaceae</taxon>
        <taxon>Micromonas</taxon>
    </lineage>
</organism>
<evidence type="ECO:0000313" key="2">
    <source>
        <dbReference type="EMBL" id="EEH57134.1"/>
    </source>
</evidence>
<evidence type="ECO:0000256" key="1">
    <source>
        <dbReference type="SAM" id="MobiDB-lite"/>
    </source>
</evidence>
<dbReference type="PANTHER" id="PTHR10629:SF52">
    <property type="entry name" value="DNA (CYTOSINE-5)-METHYLTRANSFERASE 1"/>
    <property type="match status" value="1"/>
</dbReference>
<feature type="compositionally biased region" description="Basic residues" evidence="1">
    <location>
        <begin position="167"/>
        <end position="183"/>
    </location>
</feature>
<feature type="region of interest" description="Disordered" evidence="1">
    <location>
        <begin position="99"/>
        <end position="123"/>
    </location>
</feature>
<dbReference type="AlphaFoldDB" id="C1MSH2"/>
<dbReference type="Gene3D" id="2.30.30.140">
    <property type="match status" value="1"/>
</dbReference>
<dbReference type="CDD" id="cd20404">
    <property type="entry name" value="Tudor_Agenet_AtEML-like"/>
    <property type="match status" value="1"/>
</dbReference>
<protein>
    <submittedName>
        <fullName evidence="2">Predicted protein</fullName>
    </submittedName>
</protein>
<evidence type="ECO:0000313" key="3">
    <source>
        <dbReference type="Proteomes" id="UP000001876"/>
    </source>
</evidence>
<dbReference type="RefSeq" id="XP_003058679.1">
    <property type="nucleotide sequence ID" value="XM_003058633.1"/>
</dbReference>
<accession>C1MSH2</accession>
<dbReference type="KEGG" id="mpp:MICPUCDRAFT_58485"/>
<dbReference type="Proteomes" id="UP000001876">
    <property type="component" value="Unassembled WGS sequence"/>
</dbReference>
<dbReference type="GO" id="GO:0003886">
    <property type="term" value="F:DNA (cytosine-5-)-methyltransferase activity"/>
    <property type="evidence" value="ECO:0007669"/>
    <property type="project" value="TreeGrafter"/>
</dbReference>
<dbReference type="Gene3D" id="3.40.50.150">
    <property type="entry name" value="Vaccinia Virus protein VP39"/>
    <property type="match status" value="2"/>
</dbReference>
<proteinExistence type="predicted"/>
<dbReference type="OrthoDB" id="548912at2759"/>
<dbReference type="GeneID" id="9684492"/>
<dbReference type="PANTHER" id="PTHR10629">
    <property type="entry name" value="CYTOSINE-SPECIFIC METHYLTRANSFERASE"/>
    <property type="match status" value="1"/>
</dbReference>
<dbReference type="InterPro" id="IPR050390">
    <property type="entry name" value="C5-Methyltransferase"/>
</dbReference>
<gene>
    <name evidence="2" type="ORF">MICPUCDRAFT_58485</name>
</gene>
<dbReference type="InterPro" id="IPR029063">
    <property type="entry name" value="SAM-dependent_MTases_sf"/>
</dbReference>
<dbReference type="GO" id="GO:0003677">
    <property type="term" value="F:DNA binding"/>
    <property type="evidence" value="ECO:0007669"/>
    <property type="project" value="TreeGrafter"/>
</dbReference>
<name>C1MSH2_MICPC</name>
<dbReference type="EMBL" id="GG663739">
    <property type="protein sequence ID" value="EEH57134.1"/>
    <property type="molecule type" value="Genomic_DNA"/>
</dbReference>